<evidence type="ECO:0000313" key="3">
    <source>
        <dbReference type="Proteomes" id="UP000278792"/>
    </source>
</evidence>
<proteinExistence type="predicted"/>
<dbReference type="PANTHER" id="PTHR33490">
    <property type="entry name" value="BLR5614 PROTEIN-RELATED"/>
    <property type="match status" value="1"/>
</dbReference>
<evidence type="ECO:0000259" key="1">
    <source>
        <dbReference type="SMART" id="SM00460"/>
    </source>
</evidence>
<protein>
    <submittedName>
        <fullName evidence="2">Transglutaminase family protein</fullName>
    </submittedName>
</protein>
<reference evidence="2 3" key="1">
    <citation type="submission" date="2018-11" db="EMBL/GenBank/DDBJ databases">
        <title>Vibrio ponticus strain CAIM 1751 pathogenic for the snapper Lutjanus guttatus.</title>
        <authorList>
            <person name="Soto-Rodriguez S."/>
            <person name="Lozano-Olvera R."/>
            <person name="Gomez-Gil B."/>
        </authorList>
    </citation>
    <scope>NUCLEOTIDE SEQUENCE [LARGE SCALE GENOMIC DNA]</scope>
    <source>
        <strain evidence="2 3">CAIM 1751</strain>
    </source>
</reference>
<dbReference type="InterPro" id="IPR038765">
    <property type="entry name" value="Papain-like_cys_pep_sf"/>
</dbReference>
<name>A0A3N3DSJ0_9VIBR</name>
<dbReference type="AlphaFoldDB" id="A0A3N3DSJ0"/>
<sequence length="250" mass="28632">MKQYLQKTEMLDFEDQAIQQLIKARTWHKHDEYDAIDEIYAFVRDEIVFGYNADDTIPASQVLKDGYGQCNTKGTLLMALLRAVGIPTRLHGFTINNQLQLGAIPKYLFKLAPEKIIHSWVEVYFNGKWVNLEGYILDKPYLSQVQQRFSSGCAAFSGYGVAVNCLRDTQIDWFGEDTYIQKEGIADDFGIYAQPDTFYLTRGSNLRGAKKFLYRYVLRHLINSNVKRIRKHGIAQSLQKPSDIGALVKS</sequence>
<dbReference type="SMART" id="SM00460">
    <property type="entry name" value="TGc"/>
    <property type="match status" value="1"/>
</dbReference>
<evidence type="ECO:0000313" key="2">
    <source>
        <dbReference type="EMBL" id="ROV57467.1"/>
    </source>
</evidence>
<comment type="caution">
    <text evidence="2">The sequence shown here is derived from an EMBL/GenBank/DDBJ whole genome shotgun (WGS) entry which is preliminary data.</text>
</comment>
<dbReference type="EMBL" id="RKIK01000151">
    <property type="protein sequence ID" value="ROV57467.1"/>
    <property type="molecule type" value="Genomic_DNA"/>
</dbReference>
<accession>A0A3N3DSJ0</accession>
<dbReference type="Proteomes" id="UP000278792">
    <property type="component" value="Unassembled WGS sequence"/>
</dbReference>
<dbReference type="RefSeq" id="WP_123783848.1">
    <property type="nucleotide sequence ID" value="NZ_RKIK01000151.1"/>
</dbReference>
<dbReference type="InterPro" id="IPR002931">
    <property type="entry name" value="Transglutaminase-like"/>
</dbReference>
<feature type="domain" description="Transglutaminase-like" evidence="1">
    <location>
        <begin position="62"/>
        <end position="136"/>
    </location>
</feature>
<organism evidence="2 3">
    <name type="scientific">Vibrio ponticus</name>
    <dbReference type="NCBI Taxonomy" id="265668"/>
    <lineage>
        <taxon>Bacteria</taxon>
        <taxon>Pseudomonadati</taxon>
        <taxon>Pseudomonadota</taxon>
        <taxon>Gammaproteobacteria</taxon>
        <taxon>Vibrionales</taxon>
        <taxon>Vibrionaceae</taxon>
        <taxon>Vibrio</taxon>
    </lineage>
</organism>
<dbReference type="Pfam" id="PF01841">
    <property type="entry name" value="Transglut_core"/>
    <property type="match status" value="1"/>
</dbReference>
<gene>
    <name evidence="2" type="ORF">EGH82_22910</name>
</gene>
<dbReference type="Gene3D" id="3.10.620.30">
    <property type="match status" value="1"/>
</dbReference>
<dbReference type="SUPFAM" id="SSF54001">
    <property type="entry name" value="Cysteine proteinases"/>
    <property type="match status" value="1"/>
</dbReference>